<dbReference type="EMBL" id="CAVLEF010000007">
    <property type="protein sequence ID" value="CAK1545531.1"/>
    <property type="molecule type" value="Genomic_DNA"/>
</dbReference>
<name>A0AAV1J7Z7_9NEOP</name>
<protein>
    <recommendedName>
        <fullName evidence="3">Distal membrane arm assembly complex 2-like protein</fullName>
    </recommendedName>
</protein>
<dbReference type="SUPFAM" id="SSF52047">
    <property type="entry name" value="RNI-like"/>
    <property type="match status" value="1"/>
</dbReference>
<reference evidence="1 2" key="1">
    <citation type="submission" date="2023-11" db="EMBL/GenBank/DDBJ databases">
        <authorList>
            <person name="Okamura Y."/>
        </authorList>
    </citation>
    <scope>NUCLEOTIDE SEQUENCE [LARGE SCALE GENOMIC DNA]</scope>
</reference>
<dbReference type="AlphaFoldDB" id="A0AAV1J7Z7"/>
<organism evidence="1 2">
    <name type="scientific">Leptosia nina</name>
    <dbReference type="NCBI Taxonomy" id="320188"/>
    <lineage>
        <taxon>Eukaryota</taxon>
        <taxon>Metazoa</taxon>
        <taxon>Ecdysozoa</taxon>
        <taxon>Arthropoda</taxon>
        <taxon>Hexapoda</taxon>
        <taxon>Insecta</taxon>
        <taxon>Pterygota</taxon>
        <taxon>Neoptera</taxon>
        <taxon>Endopterygota</taxon>
        <taxon>Lepidoptera</taxon>
        <taxon>Glossata</taxon>
        <taxon>Ditrysia</taxon>
        <taxon>Papilionoidea</taxon>
        <taxon>Pieridae</taxon>
        <taxon>Pierinae</taxon>
        <taxon>Leptosia</taxon>
    </lineage>
</organism>
<sequence length="274" mass="31644">MAINLRCKTNVRVLQIIRKYCEGKNESLYEKHERGQQPRKVYGELYPDWRKPWHKREGESRSKLNIFAEKNPSMSVLNAMHKLPNITVTDIKLWWKDMKVIQEEVNQKFLPERVAALGSNLAALHFFTYRQCSVRLRGSKVWISGDITSLDLPDHFVDGYFIEAVDCSKFHHNGIRYEGIQNLSGLNFLKWLSLKNNKYVDVWCLDRLAGQNGNSLEFLDISGCNICEGSILALARMTSLKYLVISEPGDNLELQSAISLLEEERPELLIKTIQ</sequence>
<proteinExistence type="predicted"/>
<accession>A0AAV1J7Z7</accession>
<evidence type="ECO:0008006" key="3">
    <source>
        <dbReference type="Google" id="ProtNLM"/>
    </source>
</evidence>
<dbReference type="Proteomes" id="UP001497472">
    <property type="component" value="Unassembled WGS sequence"/>
</dbReference>
<dbReference type="InterPro" id="IPR032675">
    <property type="entry name" value="LRR_dom_sf"/>
</dbReference>
<dbReference type="Gene3D" id="3.80.10.10">
    <property type="entry name" value="Ribonuclease Inhibitor"/>
    <property type="match status" value="1"/>
</dbReference>
<evidence type="ECO:0000313" key="2">
    <source>
        <dbReference type="Proteomes" id="UP001497472"/>
    </source>
</evidence>
<gene>
    <name evidence="1" type="ORF">LNINA_LOCUS5171</name>
</gene>
<evidence type="ECO:0000313" key="1">
    <source>
        <dbReference type="EMBL" id="CAK1545531.1"/>
    </source>
</evidence>
<comment type="caution">
    <text evidence="1">The sequence shown here is derived from an EMBL/GenBank/DDBJ whole genome shotgun (WGS) entry which is preliminary data.</text>
</comment>
<keyword evidence="2" id="KW-1185">Reference proteome</keyword>